<evidence type="ECO:0000256" key="1">
    <source>
        <dbReference type="SAM" id="MobiDB-lite"/>
    </source>
</evidence>
<keyword evidence="3" id="KW-1185">Reference proteome</keyword>
<sequence>MGIFSKLFSRKSAEEAVTPKELAEMLGGWSIDGYSGRTITRQHALQLTAVFGCIRVLSESVGMLPCHLFEQKGDRKEKAVNHSLYKLLSVKPNDYMTPQEFWELLVACLCLKGNFYGYKVRTMGKVSEILPFDPDCVEPKLDSNHKPVYKVTFKDGSQDVLTQDQIWHVRILTLDGLTGLSPISFARQAISLGLDTEQFGAQLFKNGAVGSGALETDDQLSDEAYKRLKEDFEARHQGMENMHKPFILEKGLKWNQITMKAEDTQFLETRKFQKDEICAIFRVPPHMIANLEKATFSNIEHQAQSFVNYSLMPYLTRIEQRINIGLLNDKDQGRFYAKFNAGALLRGDMKSRFEAYASGIQWSIYSPNDCRELEDLNPREGGDIYLTPMNMTTNPENTENNNDDADETTA</sequence>
<evidence type="ECO:0000313" key="3">
    <source>
        <dbReference type="Proteomes" id="UP000028006"/>
    </source>
</evidence>
<dbReference type="InterPro" id="IPR006944">
    <property type="entry name" value="Phage/GTA_portal"/>
</dbReference>
<dbReference type="Proteomes" id="UP000028006">
    <property type="component" value="Unassembled WGS sequence"/>
</dbReference>
<feature type="compositionally biased region" description="Acidic residues" evidence="1">
    <location>
        <begin position="401"/>
        <end position="410"/>
    </location>
</feature>
<comment type="caution">
    <text evidence="2">The sequence shown here is derived from an EMBL/GenBank/DDBJ whole genome shotgun (WGS) entry which is preliminary data.</text>
</comment>
<dbReference type="InterPro" id="IPR006427">
    <property type="entry name" value="Portal_HK97"/>
</dbReference>
<dbReference type="eggNOG" id="COG4695">
    <property type="taxonomic scope" value="Bacteria"/>
</dbReference>
<dbReference type="Pfam" id="PF04860">
    <property type="entry name" value="Phage_portal"/>
    <property type="match status" value="1"/>
</dbReference>
<evidence type="ECO:0000313" key="2">
    <source>
        <dbReference type="EMBL" id="KEQ12835.1"/>
    </source>
</evidence>
<protein>
    <submittedName>
        <fullName evidence="2">Portal protein</fullName>
    </submittedName>
</protein>
<feature type="compositionally biased region" description="Low complexity" evidence="1">
    <location>
        <begin position="388"/>
        <end position="400"/>
    </location>
</feature>
<reference evidence="2 3" key="1">
    <citation type="submission" date="2014-06" db="EMBL/GenBank/DDBJ databases">
        <title>Whole Genome Sequences of Three Symbiotic Endozoicomonas Bacteria.</title>
        <authorList>
            <person name="Neave M.J."/>
            <person name="Apprill A."/>
            <person name="Voolstra C.R."/>
        </authorList>
    </citation>
    <scope>NUCLEOTIDE SEQUENCE [LARGE SCALE GENOMIC DNA]</scope>
    <source>
        <strain evidence="2 3">LMG 24815</strain>
    </source>
</reference>
<dbReference type="NCBIfam" id="TIGR01537">
    <property type="entry name" value="portal_HK97"/>
    <property type="match status" value="1"/>
</dbReference>
<dbReference type="RefSeq" id="WP_034878229.1">
    <property type="nucleotide sequence ID" value="NZ_JOKG01000004.1"/>
</dbReference>
<gene>
    <name evidence="2" type="ORF">GZ77_20515</name>
</gene>
<dbReference type="AlphaFoldDB" id="A0A081N312"/>
<organism evidence="2 3">
    <name type="scientific">Endozoicomonas montiporae</name>
    <dbReference type="NCBI Taxonomy" id="1027273"/>
    <lineage>
        <taxon>Bacteria</taxon>
        <taxon>Pseudomonadati</taxon>
        <taxon>Pseudomonadota</taxon>
        <taxon>Gammaproteobacteria</taxon>
        <taxon>Oceanospirillales</taxon>
        <taxon>Endozoicomonadaceae</taxon>
        <taxon>Endozoicomonas</taxon>
    </lineage>
</organism>
<dbReference type="EMBL" id="JOKG01000004">
    <property type="protein sequence ID" value="KEQ12835.1"/>
    <property type="molecule type" value="Genomic_DNA"/>
</dbReference>
<proteinExistence type="predicted"/>
<feature type="region of interest" description="Disordered" evidence="1">
    <location>
        <begin position="388"/>
        <end position="410"/>
    </location>
</feature>
<accession>A0A081N312</accession>
<name>A0A081N312_9GAMM</name>